<evidence type="ECO:0000313" key="3">
    <source>
        <dbReference type="EMBL" id="PKB19648.1"/>
    </source>
</evidence>
<gene>
    <name evidence="3" type="ORF">B0I00_1888</name>
</gene>
<name>A0A2N0HL84_9SPHN</name>
<dbReference type="Gene3D" id="3.40.50.300">
    <property type="entry name" value="P-loop containing nucleotide triphosphate hydrolases"/>
    <property type="match status" value="1"/>
</dbReference>
<keyword evidence="4" id="KW-1185">Reference proteome</keyword>
<organism evidence="3 4">
    <name type="scientific">Novosphingobium kunmingense</name>
    <dbReference type="NCBI Taxonomy" id="1211806"/>
    <lineage>
        <taxon>Bacteria</taxon>
        <taxon>Pseudomonadati</taxon>
        <taxon>Pseudomonadota</taxon>
        <taxon>Alphaproteobacteria</taxon>
        <taxon>Sphingomonadales</taxon>
        <taxon>Sphingomonadaceae</taxon>
        <taxon>Novosphingobium</taxon>
    </lineage>
</organism>
<proteinExistence type="predicted"/>
<sequence length="575" mass="62081">MEWSTACLDWRERIVAGDSLVPIAPLFQASADEALGVFKALQVTDLPQKLDGTWPTLGEVCDNWVFDFVGAIFGAQDPQTGARLISEFMLLISKKNGKSMIAAGIMLTALILNYRHNAELLILAPTLEIANNSFDPAAGMVRADPELSELLHVIEHQRTIKHRVTEAELKVVAADSGVVGGKKAGFVLVEELWLFGKNPKAEAMLREATGGLATRSEGFLISITTHSDEAPAGVFKAKLNYFRDVRDGVIADATCLGVLYEWPKDLLEAQAYEDPDNWYITNPSLGSAVTREWLEKEYAKTLAGEGEGKQIFLAKHINVEIGLRLRRDRWGAADYWEAAEEPGLTIDALLARCEVAVVGIDGGGRDDLFGLAVAGRERDTGVWLVCCRAWALQIALERRKDIVTDLRRFEAEGTLRLVETGQALVEDVAALTVRIRDSGLMPAVGGVGVDAWGMGALVDALVAAGFDQGDAVARRAGQIAPVRQGVGLTGTIKTTEFKLGDGMLRHDGSALMAWCVSNARAELKGSNVYISKQMAGAGKIDPLIAMLNAVQMLEVGPVADSDGPSVYEERGLLVV</sequence>
<dbReference type="PANTHER" id="PTHR41287">
    <property type="match status" value="1"/>
</dbReference>
<dbReference type="InterPro" id="IPR046461">
    <property type="entry name" value="TerL_ATPase"/>
</dbReference>
<evidence type="ECO:0000313" key="4">
    <source>
        <dbReference type="Proteomes" id="UP000232587"/>
    </source>
</evidence>
<dbReference type="InterPro" id="IPR046462">
    <property type="entry name" value="TerL_nuclease"/>
</dbReference>
<dbReference type="AlphaFoldDB" id="A0A2N0HL84"/>
<dbReference type="OrthoDB" id="9760250at2"/>
<feature type="domain" description="Terminase large subunit-like endonuclease" evidence="2">
    <location>
        <begin position="271"/>
        <end position="552"/>
    </location>
</feature>
<comment type="caution">
    <text evidence="3">The sequence shown here is derived from an EMBL/GenBank/DDBJ whole genome shotgun (WGS) entry which is preliminary data.</text>
</comment>
<dbReference type="EMBL" id="PHUF01000003">
    <property type="protein sequence ID" value="PKB19648.1"/>
    <property type="molecule type" value="Genomic_DNA"/>
</dbReference>
<dbReference type="Pfam" id="PF03354">
    <property type="entry name" value="TerL_ATPase"/>
    <property type="match status" value="1"/>
</dbReference>
<accession>A0A2N0HL84</accession>
<dbReference type="Proteomes" id="UP000232587">
    <property type="component" value="Unassembled WGS sequence"/>
</dbReference>
<dbReference type="Pfam" id="PF20441">
    <property type="entry name" value="TerL_nuclease"/>
    <property type="match status" value="1"/>
</dbReference>
<evidence type="ECO:0000259" key="1">
    <source>
        <dbReference type="Pfam" id="PF03354"/>
    </source>
</evidence>
<protein>
    <submittedName>
        <fullName evidence="3">Phage terminase large subunit-like protein</fullName>
    </submittedName>
</protein>
<feature type="domain" description="Terminase large subunit-like ATPase" evidence="1">
    <location>
        <begin position="68"/>
        <end position="228"/>
    </location>
</feature>
<reference evidence="3 4" key="1">
    <citation type="submission" date="2017-11" db="EMBL/GenBank/DDBJ databases">
        <title>Genomic Encyclopedia of Type Strains, Phase III (KMG-III): the genomes of soil and plant-associated and newly described type strains.</title>
        <authorList>
            <person name="Whitman W."/>
        </authorList>
    </citation>
    <scope>NUCLEOTIDE SEQUENCE [LARGE SCALE GENOMIC DNA]</scope>
    <source>
        <strain evidence="3 4">CGMCC 1.12274</strain>
    </source>
</reference>
<dbReference type="InterPro" id="IPR027417">
    <property type="entry name" value="P-loop_NTPase"/>
</dbReference>
<dbReference type="GO" id="GO:0004519">
    <property type="term" value="F:endonuclease activity"/>
    <property type="evidence" value="ECO:0007669"/>
    <property type="project" value="InterPro"/>
</dbReference>
<dbReference type="InterPro" id="IPR005021">
    <property type="entry name" value="Terminase_largesu-like"/>
</dbReference>
<dbReference type="PANTHER" id="PTHR41287:SF1">
    <property type="entry name" value="PROTEIN YMFN"/>
    <property type="match status" value="1"/>
</dbReference>
<dbReference type="RefSeq" id="WP_100867095.1">
    <property type="nucleotide sequence ID" value="NZ_PHUF01000003.1"/>
</dbReference>
<evidence type="ECO:0000259" key="2">
    <source>
        <dbReference type="Pfam" id="PF20441"/>
    </source>
</evidence>